<reference evidence="4 5" key="1">
    <citation type="submission" date="2018-05" db="EMBL/GenBank/DDBJ databases">
        <title>Genetic diversity of glacier-inhabiting Cryobacterium bacteria in China and description of Cryobacterium mengkeensis sp. nov. and Arthrobacter glacialis sp. nov.</title>
        <authorList>
            <person name="Liu Q."/>
            <person name="Xin Y.-H."/>
        </authorList>
    </citation>
    <scope>NUCLEOTIDE SEQUENCE [LARGE SCALE GENOMIC DNA]</scope>
    <source>
        <strain evidence="4 5">B7</strain>
    </source>
</reference>
<accession>A0A2V5ITP5</accession>
<protein>
    <recommendedName>
        <fullName evidence="1">DNA ligase (ATP)</fullName>
        <ecNumber evidence="1">6.5.1.1</ecNumber>
    </recommendedName>
</protein>
<dbReference type="InterPro" id="IPR012309">
    <property type="entry name" value="DNA_ligase_ATP-dep_C"/>
</dbReference>
<sequence length="48" mass="5802">MPRRLPSTSPEFVAEGRYTELNKDGELRHPTWRGWRPDKSAQDVRWEY</sequence>
<dbReference type="Pfam" id="PF04679">
    <property type="entry name" value="DNA_ligase_A_C"/>
    <property type="match status" value="1"/>
</dbReference>
<feature type="domain" description="DNA ligase ATP-dependent C-terminal" evidence="3">
    <location>
        <begin position="9"/>
        <end position="39"/>
    </location>
</feature>
<proteinExistence type="predicted"/>
<gene>
    <name evidence="4" type="ORF">CVS30_08815</name>
</gene>
<dbReference type="EMBL" id="QJVC01000006">
    <property type="protein sequence ID" value="PYI38742.1"/>
    <property type="molecule type" value="Genomic_DNA"/>
</dbReference>
<organism evidence="4 5">
    <name type="scientific">Arthrobacter psychrolactophilus</name>
    <dbReference type="NCBI Taxonomy" id="92442"/>
    <lineage>
        <taxon>Bacteria</taxon>
        <taxon>Bacillati</taxon>
        <taxon>Actinomycetota</taxon>
        <taxon>Actinomycetes</taxon>
        <taxon>Micrococcales</taxon>
        <taxon>Micrococcaceae</taxon>
        <taxon>Arthrobacter</taxon>
    </lineage>
</organism>
<dbReference type="RefSeq" id="WP_110485057.1">
    <property type="nucleotide sequence ID" value="NZ_QJVC01000006.1"/>
</dbReference>
<feature type="region of interest" description="Disordered" evidence="2">
    <location>
        <begin position="29"/>
        <end position="48"/>
    </location>
</feature>
<dbReference type="SUPFAM" id="SSF50249">
    <property type="entry name" value="Nucleic acid-binding proteins"/>
    <property type="match status" value="1"/>
</dbReference>
<dbReference type="GO" id="GO:0003910">
    <property type="term" value="F:DNA ligase (ATP) activity"/>
    <property type="evidence" value="ECO:0007669"/>
    <property type="project" value="UniProtKB-EC"/>
</dbReference>
<dbReference type="GO" id="GO:0006310">
    <property type="term" value="P:DNA recombination"/>
    <property type="evidence" value="ECO:0007669"/>
    <property type="project" value="InterPro"/>
</dbReference>
<dbReference type="Proteomes" id="UP000247980">
    <property type="component" value="Unassembled WGS sequence"/>
</dbReference>
<dbReference type="InterPro" id="IPR012340">
    <property type="entry name" value="NA-bd_OB-fold"/>
</dbReference>
<dbReference type="OrthoDB" id="9802472at2"/>
<name>A0A2V5ITP5_9MICC</name>
<evidence type="ECO:0000259" key="3">
    <source>
        <dbReference type="Pfam" id="PF04679"/>
    </source>
</evidence>
<keyword evidence="5" id="KW-1185">Reference proteome</keyword>
<evidence type="ECO:0000313" key="5">
    <source>
        <dbReference type="Proteomes" id="UP000247980"/>
    </source>
</evidence>
<dbReference type="AlphaFoldDB" id="A0A2V5ITP5"/>
<dbReference type="EC" id="6.5.1.1" evidence="1"/>
<evidence type="ECO:0000256" key="1">
    <source>
        <dbReference type="ARBA" id="ARBA00012727"/>
    </source>
</evidence>
<dbReference type="Gene3D" id="2.40.50.140">
    <property type="entry name" value="Nucleic acid-binding proteins"/>
    <property type="match status" value="1"/>
</dbReference>
<comment type="caution">
    <text evidence="4">The sequence shown here is derived from an EMBL/GenBank/DDBJ whole genome shotgun (WGS) entry which is preliminary data.</text>
</comment>
<evidence type="ECO:0000313" key="4">
    <source>
        <dbReference type="EMBL" id="PYI38742.1"/>
    </source>
</evidence>
<dbReference type="GO" id="GO:0006281">
    <property type="term" value="P:DNA repair"/>
    <property type="evidence" value="ECO:0007669"/>
    <property type="project" value="InterPro"/>
</dbReference>
<evidence type="ECO:0000256" key="2">
    <source>
        <dbReference type="SAM" id="MobiDB-lite"/>
    </source>
</evidence>